<sequence>MKPRETLSIGPRVSDHALLRFLQRAGMDVEAVRASLSAQLATAHGAIAKMGGGEALIVIDGLTYVVRDGVVTTVLPSNHPADNARALRHRR</sequence>
<proteinExistence type="predicted"/>
<evidence type="ECO:0000313" key="1">
    <source>
        <dbReference type="EMBL" id="QPT09694.1"/>
    </source>
</evidence>
<reference evidence="1 2" key="1">
    <citation type="submission" date="2020-12" db="EMBL/GenBank/DDBJ databases">
        <title>FDA dAtabase for Regulatory Grade micrObial Sequences (FDA-ARGOS): Supporting development and validation of Infectious Disease Dx tests.</title>
        <authorList>
            <person name="Sproer C."/>
            <person name="Gronow S."/>
            <person name="Severitt S."/>
            <person name="Schroder I."/>
            <person name="Tallon L."/>
            <person name="Sadzewicz L."/>
            <person name="Zhao X."/>
            <person name="Boylan J."/>
            <person name="Ott S."/>
            <person name="Bowen H."/>
            <person name="Vavikolanu K."/>
            <person name="Mehta A."/>
            <person name="Aluvathingal J."/>
            <person name="Nadendla S."/>
            <person name="Lowell S."/>
            <person name="Myers T."/>
            <person name="Yan Y."/>
            <person name="Sichtig H."/>
        </authorList>
    </citation>
    <scope>NUCLEOTIDE SEQUENCE [LARGE SCALE GENOMIC DNA]</scope>
    <source>
        <strain evidence="1 2">FDAARGOS_881</strain>
    </source>
</reference>
<dbReference type="RefSeq" id="WP_197939193.1">
    <property type="nucleotide sequence ID" value="NZ_CP065713.1"/>
</dbReference>
<dbReference type="Proteomes" id="UP000594836">
    <property type="component" value="Chromosome"/>
</dbReference>
<protein>
    <submittedName>
        <fullName evidence="1">Uncharacterized protein</fullName>
    </submittedName>
</protein>
<name>A0A7T3ABK9_SPHPI</name>
<accession>A0A7T3ABK9</accession>
<evidence type="ECO:0000313" key="2">
    <source>
        <dbReference type="Proteomes" id="UP000594836"/>
    </source>
</evidence>
<dbReference type="AlphaFoldDB" id="A0A7T3ABK9"/>
<organism evidence="1 2">
    <name type="scientific">Sphingomonas paucimobilis</name>
    <name type="common">Pseudomonas paucimobilis</name>
    <dbReference type="NCBI Taxonomy" id="13689"/>
    <lineage>
        <taxon>Bacteria</taxon>
        <taxon>Pseudomonadati</taxon>
        <taxon>Pseudomonadota</taxon>
        <taxon>Alphaproteobacteria</taxon>
        <taxon>Sphingomonadales</taxon>
        <taxon>Sphingomonadaceae</taxon>
        <taxon>Sphingomonas</taxon>
    </lineage>
</organism>
<gene>
    <name evidence="1" type="ORF">I6G38_05410</name>
</gene>
<dbReference type="EMBL" id="CP065713">
    <property type="protein sequence ID" value="QPT09694.1"/>
    <property type="molecule type" value="Genomic_DNA"/>
</dbReference>